<accession>A0A1N7QIV0</accession>
<gene>
    <name evidence="2" type="ORF">SAMN05421774_11244</name>
</gene>
<evidence type="ECO:0000313" key="3">
    <source>
        <dbReference type="Proteomes" id="UP000186141"/>
    </source>
</evidence>
<evidence type="ECO:0000256" key="1">
    <source>
        <dbReference type="SAM" id="MobiDB-lite"/>
    </source>
</evidence>
<feature type="region of interest" description="Disordered" evidence="1">
    <location>
        <begin position="75"/>
        <end position="100"/>
    </location>
</feature>
<protein>
    <recommendedName>
        <fullName evidence="4">Helix-turn-helix domain-containing protein</fullName>
    </recommendedName>
</protein>
<dbReference type="EMBL" id="FTOT01000012">
    <property type="protein sequence ID" value="SIT22694.1"/>
    <property type="molecule type" value="Genomic_DNA"/>
</dbReference>
<dbReference type="OrthoDB" id="7852579at2"/>
<reference evidence="2 3" key="1">
    <citation type="submission" date="2017-01" db="EMBL/GenBank/DDBJ databases">
        <authorList>
            <person name="Mah S.A."/>
            <person name="Swanson W.J."/>
            <person name="Moy G.W."/>
            <person name="Vacquier V.D."/>
        </authorList>
    </citation>
    <scope>NUCLEOTIDE SEQUENCE [LARGE SCALE GENOMIC DNA]</scope>
    <source>
        <strain evidence="2 3">DSM 26375</strain>
    </source>
</reference>
<dbReference type="AlphaFoldDB" id="A0A1N7QIV0"/>
<dbReference type="RefSeq" id="WP_083701367.1">
    <property type="nucleotide sequence ID" value="NZ_BMEH01000012.1"/>
</dbReference>
<organism evidence="2 3">
    <name type="scientific">Gemmobacter megaterium</name>
    <dbReference type="NCBI Taxonomy" id="1086013"/>
    <lineage>
        <taxon>Bacteria</taxon>
        <taxon>Pseudomonadati</taxon>
        <taxon>Pseudomonadota</taxon>
        <taxon>Alphaproteobacteria</taxon>
        <taxon>Rhodobacterales</taxon>
        <taxon>Paracoccaceae</taxon>
        <taxon>Gemmobacter</taxon>
    </lineage>
</organism>
<sequence>MPELNATELAARLDVSKARISQYVSEGKLEGCFSGDGRARRFDLDKVAAALGKGLHPGQMLGNGAATKRAIRELDGDAPPTVPTTKAPRSGAPLDAKDPDRYELARIQNAEEDARRKRRDNQRDEGRWVLADEVQRQTARAMTQEVAQFEAVLRDAARAVADRFGLDYREVRKVLIDEWRKHRGQRSAQLVADAEVAPMTEAETAAQV</sequence>
<evidence type="ECO:0008006" key="4">
    <source>
        <dbReference type="Google" id="ProtNLM"/>
    </source>
</evidence>
<proteinExistence type="predicted"/>
<dbReference type="STRING" id="1086013.SAMN05421774_11244"/>
<keyword evidence="3" id="KW-1185">Reference proteome</keyword>
<evidence type="ECO:0000313" key="2">
    <source>
        <dbReference type="EMBL" id="SIT22694.1"/>
    </source>
</evidence>
<name>A0A1N7QIV0_9RHOB</name>
<dbReference type="Proteomes" id="UP000186141">
    <property type="component" value="Unassembled WGS sequence"/>
</dbReference>